<evidence type="ECO:0000256" key="9">
    <source>
        <dbReference type="ARBA" id="ARBA00022833"/>
    </source>
</evidence>
<dbReference type="InterPro" id="IPR015887">
    <property type="entry name" value="DNA_glyclase_Znf_dom_DNA_BS"/>
</dbReference>
<keyword evidence="5" id="KW-0479">Metal-binding</keyword>
<feature type="domain" description="Formamidopyrimidine-DNA glycosylase catalytic" evidence="18">
    <location>
        <begin position="2"/>
        <end position="127"/>
    </location>
</feature>
<evidence type="ECO:0000256" key="10">
    <source>
        <dbReference type="ARBA" id="ARBA00023125"/>
    </source>
</evidence>
<dbReference type="Proteomes" id="UP000230611">
    <property type="component" value="Unassembled WGS sequence"/>
</dbReference>
<evidence type="ECO:0000256" key="11">
    <source>
        <dbReference type="ARBA" id="ARBA00023204"/>
    </source>
</evidence>
<evidence type="ECO:0000256" key="15">
    <source>
        <dbReference type="ARBA" id="ARBA00044632"/>
    </source>
</evidence>
<dbReference type="Pfam" id="PF06831">
    <property type="entry name" value="H2TH"/>
    <property type="match status" value="1"/>
</dbReference>
<dbReference type="FunFam" id="1.10.8.50:FF:000003">
    <property type="entry name" value="Formamidopyrimidine-DNA glycosylase"/>
    <property type="match status" value="1"/>
</dbReference>
<dbReference type="PROSITE" id="PS01242">
    <property type="entry name" value="ZF_FPG_1"/>
    <property type="match status" value="1"/>
</dbReference>
<dbReference type="InterPro" id="IPR010663">
    <property type="entry name" value="Znf_FPG/IleRS"/>
</dbReference>
<evidence type="ECO:0000256" key="16">
    <source>
        <dbReference type="PROSITE-ProRule" id="PRU00391"/>
    </source>
</evidence>
<organism evidence="19 20">
    <name type="scientific">Candidatus Falkowbacteria bacterium CG_4_9_14_3_um_filter_38_19</name>
    <dbReference type="NCBI Taxonomy" id="1974559"/>
    <lineage>
        <taxon>Bacteria</taxon>
        <taxon>Candidatus Falkowiibacteriota</taxon>
    </lineage>
</organism>
<evidence type="ECO:0000313" key="19">
    <source>
        <dbReference type="EMBL" id="PJB18352.1"/>
    </source>
</evidence>
<evidence type="ECO:0000259" key="18">
    <source>
        <dbReference type="PROSITE" id="PS51068"/>
    </source>
</evidence>
<dbReference type="Pfam" id="PF01149">
    <property type="entry name" value="Fapy_DNA_glyco"/>
    <property type="match status" value="1"/>
</dbReference>
<dbReference type="CDD" id="cd08966">
    <property type="entry name" value="EcFpg-like_N"/>
    <property type="match status" value="1"/>
</dbReference>
<dbReference type="GO" id="GO:0008270">
    <property type="term" value="F:zinc ion binding"/>
    <property type="evidence" value="ECO:0007669"/>
    <property type="project" value="UniProtKB-KW"/>
</dbReference>
<evidence type="ECO:0000256" key="4">
    <source>
        <dbReference type="ARBA" id="ARBA00011245"/>
    </source>
</evidence>
<keyword evidence="6" id="KW-0227">DNA damage</keyword>
<keyword evidence="9" id="KW-0862">Zinc</keyword>
<dbReference type="EMBL" id="PFUO01000006">
    <property type="protein sequence ID" value="PJB18352.1"/>
    <property type="molecule type" value="Genomic_DNA"/>
</dbReference>
<dbReference type="PROSITE" id="PS51068">
    <property type="entry name" value="FPG_CAT"/>
    <property type="match status" value="1"/>
</dbReference>
<keyword evidence="7 16" id="KW-0863">Zinc-finger</keyword>
<protein>
    <submittedName>
        <fullName evidence="19">DNA-formamidopyrimidine glycosylase</fullName>
    </submittedName>
</protein>
<evidence type="ECO:0000256" key="5">
    <source>
        <dbReference type="ARBA" id="ARBA00022723"/>
    </source>
</evidence>
<evidence type="ECO:0000256" key="6">
    <source>
        <dbReference type="ARBA" id="ARBA00022763"/>
    </source>
</evidence>
<evidence type="ECO:0000256" key="13">
    <source>
        <dbReference type="ARBA" id="ARBA00023268"/>
    </source>
</evidence>
<dbReference type="AlphaFoldDB" id="A0A2M8ALF1"/>
<dbReference type="SUPFAM" id="SSF81624">
    <property type="entry name" value="N-terminal domain of MutM-like DNA repair proteins"/>
    <property type="match status" value="1"/>
</dbReference>
<dbReference type="SMART" id="SM00898">
    <property type="entry name" value="Fapy_DNA_glyco"/>
    <property type="match status" value="1"/>
</dbReference>
<evidence type="ECO:0000256" key="12">
    <source>
        <dbReference type="ARBA" id="ARBA00023239"/>
    </source>
</evidence>
<evidence type="ECO:0000256" key="7">
    <source>
        <dbReference type="ARBA" id="ARBA00022771"/>
    </source>
</evidence>
<comment type="cofactor">
    <cofactor evidence="2">
        <name>Zn(2+)</name>
        <dbReference type="ChEBI" id="CHEBI:29105"/>
    </cofactor>
</comment>
<dbReference type="InterPro" id="IPR012319">
    <property type="entry name" value="FPG_cat"/>
</dbReference>
<accession>A0A2M8ALF1</accession>
<dbReference type="SUPFAM" id="SSF46946">
    <property type="entry name" value="S13-like H2TH domain"/>
    <property type="match status" value="1"/>
</dbReference>
<evidence type="ECO:0000256" key="2">
    <source>
        <dbReference type="ARBA" id="ARBA00001947"/>
    </source>
</evidence>
<comment type="catalytic activity">
    <reaction evidence="15">
        <text>2'-deoxyribonucleotide-(2'-deoxyribose 5'-phosphate)-2'-deoxyribonucleotide-DNA = a 3'-end 2'-deoxyribonucleotide-(2,3-dehydro-2,3-deoxyribose 5'-phosphate)-DNA + a 5'-end 5'-phospho-2'-deoxyribonucleoside-DNA + H(+)</text>
        <dbReference type="Rhea" id="RHEA:66592"/>
        <dbReference type="Rhea" id="RHEA-COMP:13180"/>
        <dbReference type="Rhea" id="RHEA-COMP:16897"/>
        <dbReference type="Rhea" id="RHEA-COMP:17067"/>
        <dbReference type="ChEBI" id="CHEBI:15378"/>
        <dbReference type="ChEBI" id="CHEBI:136412"/>
        <dbReference type="ChEBI" id="CHEBI:157695"/>
        <dbReference type="ChEBI" id="CHEBI:167181"/>
        <dbReference type="EC" id="4.2.99.18"/>
    </reaction>
</comment>
<reference evidence="20" key="1">
    <citation type="submission" date="2017-09" db="EMBL/GenBank/DDBJ databases">
        <title>Depth-based differentiation of microbial function through sediment-hosted aquifers and enrichment of novel symbionts in the deep terrestrial subsurface.</title>
        <authorList>
            <person name="Probst A.J."/>
            <person name="Ladd B."/>
            <person name="Jarett J.K."/>
            <person name="Geller-Mcgrath D.E."/>
            <person name="Sieber C.M.K."/>
            <person name="Emerson J.B."/>
            <person name="Anantharaman K."/>
            <person name="Thomas B.C."/>
            <person name="Malmstrom R."/>
            <person name="Stieglmeier M."/>
            <person name="Klingl A."/>
            <person name="Woyke T."/>
            <person name="Ryan C.M."/>
            <person name="Banfield J.F."/>
        </authorList>
    </citation>
    <scope>NUCLEOTIDE SEQUENCE [LARGE SCALE GENOMIC DNA]</scope>
</reference>
<dbReference type="PROSITE" id="PS51066">
    <property type="entry name" value="ZF_FPG_2"/>
    <property type="match status" value="1"/>
</dbReference>
<dbReference type="InterPro" id="IPR035937">
    <property type="entry name" value="FPG_N"/>
</dbReference>
<sequence>MPELPEVETIVRDLNSQTKRKKITSVKILDAKAVKLPINKFYKQVVGQTVKAVKRRAKMVIIELLDKFLLIHLKMTGQLVYQAGKKIIAGGHPLAHIAKELPNKFTRVIFEFNNKSKLFFNDLRKFGWIKIASKQELEKISDSLGAEPLDSEFNLAKLKEILSHKQNTTIKQAIMDQKYLVGLGNIYSDEALFLSGIKPTRKVKTLTVREIKKLWRAIPRILKYAIKHRGTSFSDYVDAKGEAGNFIKYLKVYGRAGEKCKVCGGVVKKTKINGRGTHWCDKCQK</sequence>
<comment type="similarity">
    <text evidence="3">Belongs to the FPG family.</text>
</comment>
<feature type="domain" description="FPG-type" evidence="17">
    <location>
        <begin position="251"/>
        <end position="285"/>
    </location>
</feature>
<keyword evidence="11" id="KW-0234">DNA repair</keyword>
<evidence type="ECO:0000256" key="1">
    <source>
        <dbReference type="ARBA" id="ARBA00001668"/>
    </source>
</evidence>
<name>A0A2M8ALF1_9BACT</name>
<dbReference type="GO" id="GO:0034039">
    <property type="term" value="F:8-oxo-7,8-dihydroguanine DNA N-glycosylase activity"/>
    <property type="evidence" value="ECO:0007669"/>
    <property type="project" value="TreeGrafter"/>
</dbReference>
<keyword evidence="13" id="KW-0511">Multifunctional enzyme</keyword>
<dbReference type="SUPFAM" id="SSF57716">
    <property type="entry name" value="Glucocorticoid receptor-like (DNA-binding domain)"/>
    <property type="match status" value="1"/>
</dbReference>
<keyword evidence="10" id="KW-0238">DNA-binding</keyword>
<dbReference type="SMART" id="SM01232">
    <property type="entry name" value="H2TH"/>
    <property type="match status" value="1"/>
</dbReference>
<dbReference type="PANTHER" id="PTHR22993:SF9">
    <property type="entry name" value="FORMAMIDOPYRIMIDINE-DNA GLYCOSYLASE"/>
    <property type="match status" value="1"/>
</dbReference>
<comment type="caution">
    <text evidence="19">The sequence shown here is derived from an EMBL/GenBank/DDBJ whole genome shotgun (WGS) entry which is preliminary data.</text>
</comment>
<dbReference type="GO" id="GO:0140078">
    <property type="term" value="F:class I DNA-(apurinic or apyrimidinic site) endonuclease activity"/>
    <property type="evidence" value="ECO:0007669"/>
    <property type="project" value="UniProtKB-EC"/>
</dbReference>
<dbReference type="Gene3D" id="3.20.190.10">
    <property type="entry name" value="MutM-like, N-terminal"/>
    <property type="match status" value="1"/>
</dbReference>
<evidence type="ECO:0000256" key="3">
    <source>
        <dbReference type="ARBA" id="ARBA00009409"/>
    </source>
</evidence>
<dbReference type="GO" id="GO:0006284">
    <property type="term" value="P:base-excision repair"/>
    <property type="evidence" value="ECO:0007669"/>
    <property type="project" value="InterPro"/>
</dbReference>
<dbReference type="InterPro" id="IPR000214">
    <property type="entry name" value="Znf_DNA_glyclase/AP_lyase"/>
</dbReference>
<dbReference type="Pfam" id="PF06827">
    <property type="entry name" value="zf-FPG_IleRS"/>
    <property type="match status" value="1"/>
</dbReference>
<keyword evidence="12" id="KW-0456">Lyase</keyword>
<dbReference type="NCBIfam" id="NF002211">
    <property type="entry name" value="PRK01103.1"/>
    <property type="match status" value="1"/>
</dbReference>
<keyword evidence="8" id="KW-0378">Hydrolase</keyword>
<proteinExistence type="inferred from homology"/>
<comment type="catalytic activity">
    <reaction evidence="1">
        <text>Hydrolysis of DNA containing ring-opened 7-methylguanine residues, releasing 2,6-diamino-4-hydroxy-5-(N-methyl)formamidopyrimidine.</text>
        <dbReference type="EC" id="3.2.2.23"/>
    </reaction>
</comment>
<evidence type="ECO:0000256" key="8">
    <source>
        <dbReference type="ARBA" id="ARBA00022801"/>
    </source>
</evidence>
<gene>
    <name evidence="19" type="ORF">CO116_00095</name>
</gene>
<dbReference type="GO" id="GO:0003684">
    <property type="term" value="F:damaged DNA binding"/>
    <property type="evidence" value="ECO:0007669"/>
    <property type="project" value="InterPro"/>
</dbReference>
<dbReference type="InterPro" id="IPR020629">
    <property type="entry name" value="FPG_Glyclase"/>
</dbReference>
<dbReference type="InterPro" id="IPR015886">
    <property type="entry name" value="H2TH_FPG"/>
</dbReference>
<dbReference type="Gene3D" id="1.10.8.50">
    <property type="match status" value="1"/>
</dbReference>
<evidence type="ECO:0000259" key="17">
    <source>
        <dbReference type="PROSITE" id="PS51066"/>
    </source>
</evidence>
<dbReference type="PANTHER" id="PTHR22993">
    <property type="entry name" value="FORMAMIDOPYRIMIDINE-DNA GLYCOSYLASE"/>
    <property type="match status" value="1"/>
</dbReference>
<keyword evidence="14" id="KW-0326">Glycosidase</keyword>
<dbReference type="InterPro" id="IPR010979">
    <property type="entry name" value="Ribosomal_uS13-like_H2TH"/>
</dbReference>
<evidence type="ECO:0000256" key="14">
    <source>
        <dbReference type="ARBA" id="ARBA00023295"/>
    </source>
</evidence>
<comment type="subunit">
    <text evidence="4">Monomer.</text>
</comment>
<dbReference type="NCBIfam" id="TIGR00577">
    <property type="entry name" value="fpg"/>
    <property type="match status" value="1"/>
</dbReference>
<evidence type="ECO:0000313" key="20">
    <source>
        <dbReference type="Proteomes" id="UP000230611"/>
    </source>
</evidence>